<feature type="transmembrane region" description="Helical" evidence="1">
    <location>
        <begin position="194"/>
        <end position="214"/>
    </location>
</feature>
<accession>A0ABX8BN77</accession>
<feature type="transmembrane region" description="Helical" evidence="1">
    <location>
        <begin position="288"/>
        <end position="313"/>
    </location>
</feature>
<dbReference type="Pfam" id="PF02517">
    <property type="entry name" value="Rce1-like"/>
    <property type="match status" value="1"/>
</dbReference>
<feature type="domain" description="CAAX prenyl protease 2/Lysostaphin resistance protein A-like" evidence="2">
    <location>
        <begin position="169"/>
        <end position="270"/>
    </location>
</feature>
<dbReference type="RefSeq" id="WP_220564834.1">
    <property type="nucleotide sequence ID" value="NZ_CP074133.1"/>
</dbReference>
<dbReference type="Proteomes" id="UP000676079">
    <property type="component" value="Chromosome"/>
</dbReference>
<reference evidence="3 4" key="1">
    <citation type="submission" date="2021-05" db="EMBL/GenBank/DDBJ databases">
        <title>Direct Submission.</title>
        <authorList>
            <person name="Li K."/>
            <person name="Gao J."/>
        </authorList>
    </citation>
    <scope>NUCLEOTIDE SEQUENCE [LARGE SCALE GENOMIC DNA]</scope>
    <source>
        <strain evidence="3 4">Mg02</strain>
    </source>
</reference>
<keyword evidence="1" id="KW-1133">Transmembrane helix</keyword>
<keyword evidence="3" id="KW-0378">Hydrolase</keyword>
<keyword evidence="3" id="KW-0645">Protease</keyword>
<feature type="transmembrane region" description="Helical" evidence="1">
    <location>
        <begin position="260"/>
        <end position="282"/>
    </location>
</feature>
<dbReference type="PANTHER" id="PTHR35797:SF1">
    <property type="entry name" value="PROTEASE"/>
    <property type="match status" value="1"/>
</dbReference>
<evidence type="ECO:0000256" key="1">
    <source>
        <dbReference type="SAM" id="Phobius"/>
    </source>
</evidence>
<gene>
    <name evidence="3" type="ORF">KGD84_04410</name>
</gene>
<feature type="transmembrane region" description="Helical" evidence="1">
    <location>
        <begin position="234"/>
        <end position="253"/>
    </location>
</feature>
<dbReference type="InterPro" id="IPR042150">
    <property type="entry name" value="MmRce1-like"/>
</dbReference>
<keyword evidence="3" id="KW-0482">Metalloprotease</keyword>
<organism evidence="3 4">
    <name type="scientific">Nocardiopsis changdeensis</name>
    <dbReference type="NCBI Taxonomy" id="2831969"/>
    <lineage>
        <taxon>Bacteria</taxon>
        <taxon>Bacillati</taxon>
        <taxon>Actinomycetota</taxon>
        <taxon>Actinomycetes</taxon>
        <taxon>Streptosporangiales</taxon>
        <taxon>Nocardiopsidaceae</taxon>
        <taxon>Nocardiopsis</taxon>
    </lineage>
</organism>
<protein>
    <submittedName>
        <fullName evidence="3">CPBP family intramembrane metalloprotease</fullName>
    </submittedName>
</protein>
<feature type="transmembrane region" description="Helical" evidence="1">
    <location>
        <begin position="60"/>
        <end position="79"/>
    </location>
</feature>
<evidence type="ECO:0000259" key="2">
    <source>
        <dbReference type="Pfam" id="PF02517"/>
    </source>
</evidence>
<feature type="transmembrane region" description="Helical" evidence="1">
    <location>
        <begin position="159"/>
        <end position="182"/>
    </location>
</feature>
<dbReference type="PANTHER" id="PTHR35797">
    <property type="entry name" value="PROTEASE-RELATED"/>
    <property type="match status" value="1"/>
</dbReference>
<feature type="transmembrane region" description="Helical" evidence="1">
    <location>
        <begin position="21"/>
        <end position="40"/>
    </location>
</feature>
<dbReference type="InterPro" id="IPR003675">
    <property type="entry name" value="Rce1/LyrA-like_dom"/>
</dbReference>
<evidence type="ECO:0000313" key="4">
    <source>
        <dbReference type="Proteomes" id="UP000676079"/>
    </source>
</evidence>
<dbReference type="GO" id="GO:0008237">
    <property type="term" value="F:metallopeptidase activity"/>
    <property type="evidence" value="ECO:0007669"/>
    <property type="project" value="UniProtKB-KW"/>
</dbReference>
<keyword evidence="1" id="KW-0472">Membrane</keyword>
<proteinExistence type="predicted"/>
<dbReference type="EMBL" id="CP074133">
    <property type="protein sequence ID" value="QUX23611.1"/>
    <property type="molecule type" value="Genomic_DNA"/>
</dbReference>
<sequence length="336" mass="34815">MTEPPRNRLRRQPGAPLRRALPLREIAFFVLVAYALAWAVHAPLLLGGTGPDDPAYGLAATVYMFTPAVAAAAVTLFVWRPSGFARALGLAARGSWRRAGGYSLLAFALMPLLGFAAALAAGLVGAVRLDLVDFSGLREVLPDFVPDLAAAMPDSGFPWAAFLAALGVVLVSSVPALVLAFGEELGWRGYLLPRLLPLGVWPALAVSGAVWGLWHAPQLLIQYLHGGFDGAQVALFLVFCVVAGVVIGWFRLASGSVWPAVLAHGANNALNTIGFVTLSAAGSPVDGLLYPGGLGGLVGLGVLGAVAAVLALTGRLRVRDFDRVRTGGGAEEPATA</sequence>
<name>A0ABX8BN77_9ACTN</name>
<keyword evidence="1" id="KW-0812">Transmembrane</keyword>
<feature type="transmembrane region" description="Helical" evidence="1">
    <location>
        <begin position="100"/>
        <end position="127"/>
    </location>
</feature>
<evidence type="ECO:0000313" key="3">
    <source>
        <dbReference type="EMBL" id="QUX23611.1"/>
    </source>
</evidence>
<keyword evidence="4" id="KW-1185">Reference proteome</keyword>